<keyword evidence="3" id="KW-1185">Reference proteome</keyword>
<reference evidence="2 3" key="1">
    <citation type="submission" date="2020-02" db="EMBL/GenBank/DDBJ databases">
        <title>Acidophilic actinobacteria isolated from forest soil.</title>
        <authorList>
            <person name="Golinska P."/>
        </authorList>
    </citation>
    <scope>NUCLEOTIDE SEQUENCE [LARGE SCALE GENOMIC DNA]</scope>
    <source>
        <strain evidence="2 3">NL8</strain>
    </source>
</reference>
<sequence>MTSDHYSSTVKIPQDVSRPDKILFGATARQAVILGATAVGEWLAWLGLRNTVPPVMFAAPAALFLLLLGIAVSAERDGISVDRLLLAAVKQGMSSRRRVMAPEGVGEHPQFLRAALRTQQTASPSSLNLPAQSVDPSGAVDLGSDGAAVLATASAVNFTLRTPAEQELLVAGFARWLNSLTGPVQITSRTTPTDLSAEARVLRESAGTLPHPLLESAALSHAEFLDQIGDTRDVLHRSLLITAREPDRTRIPRAQQRISGAVPALSAAEVDVTPLDPTSAATVLAAALDPDANS</sequence>
<evidence type="ECO:0000313" key="3">
    <source>
        <dbReference type="Proteomes" id="UP000730482"/>
    </source>
</evidence>
<keyword evidence="1" id="KW-0812">Transmembrane</keyword>
<proteinExistence type="predicted"/>
<keyword evidence="1" id="KW-1133">Transmembrane helix</keyword>
<evidence type="ECO:0000313" key="2">
    <source>
        <dbReference type="EMBL" id="MBS2545524.1"/>
    </source>
</evidence>
<organism evidence="2 3">
    <name type="scientific">Catenulispora pinistramenti</name>
    <dbReference type="NCBI Taxonomy" id="2705254"/>
    <lineage>
        <taxon>Bacteria</taxon>
        <taxon>Bacillati</taxon>
        <taxon>Actinomycetota</taxon>
        <taxon>Actinomycetes</taxon>
        <taxon>Catenulisporales</taxon>
        <taxon>Catenulisporaceae</taxon>
        <taxon>Catenulispora</taxon>
    </lineage>
</organism>
<dbReference type="EMBL" id="JAAFYZ010000003">
    <property type="protein sequence ID" value="MBS2545524.1"/>
    <property type="molecule type" value="Genomic_DNA"/>
</dbReference>
<protein>
    <submittedName>
        <fullName evidence="2">PrgI family protein</fullName>
    </submittedName>
</protein>
<dbReference type="Pfam" id="PF12666">
    <property type="entry name" value="PrgI"/>
    <property type="match status" value="1"/>
</dbReference>
<evidence type="ECO:0000256" key="1">
    <source>
        <dbReference type="SAM" id="Phobius"/>
    </source>
</evidence>
<feature type="transmembrane region" description="Helical" evidence="1">
    <location>
        <begin position="54"/>
        <end position="74"/>
    </location>
</feature>
<gene>
    <name evidence="2" type="ORF">KGQ19_01440</name>
</gene>
<keyword evidence="1" id="KW-0472">Membrane</keyword>
<accession>A0ABS5KJ75</accession>
<dbReference type="Proteomes" id="UP000730482">
    <property type="component" value="Unassembled WGS sequence"/>
</dbReference>
<name>A0ABS5KJ75_9ACTN</name>
<comment type="caution">
    <text evidence="2">The sequence shown here is derived from an EMBL/GenBank/DDBJ whole genome shotgun (WGS) entry which is preliminary data.</text>
</comment>
<feature type="transmembrane region" description="Helical" evidence="1">
    <location>
        <begin position="31"/>
        <end position="48"/>
    </location>
</feature>
<dbReference type="InterPro" id="IPR024414">
    <property type="entry name" value="Uncharacterised_PrgI"/>
</dbReference>
<dbReference type="RefSeq" id="WP_212007188.1">
    <property type="nucleotide sequence ID" value="NZ_JAAFYZ010000003.1"/>
</dbReference>